<feature type="compositionally biased region" description="Polar residues" evidence="1">
    <location>
        <begin position="558"/>
        <end position="568"/>
    </location>
</feature>
<evidence type="ECO:0000313" key="3">
    <source>
        <dbReference type="Proteomes" id="UP000246121"/>
    </source>
</evidence>
<dbReference type="Proteomes" id="UP000246121">
    <property type="component" value="Unassembled WGS sequence"/>
</dbReference>
<feature type="compositionally biased region" description="Low complexity" evidence="1">
    <location>
        <begin position="455"/>
        <end position="466"/>
    </location>
</feature>
<dbReference type="VEuPathDB" id="TriTrypDB:TcBrA4_0133530"/>
<dbReference type="VEuPathDB" id="TriTrypDB:C4B63_52g46"/>
<dbReference type="VEuPathDB" id="TriTrypDB:ECC02_005030"/>
<gene>
    <name evidence="2" type="ORF">C4B63_52g46</name>
</gene>
<protein>
    <submittedName>
        <fullName evidence="2">Uncharacterized protein</fullName>
    </submittedName>
</protein>
<dbReference type="VEuPathDB" id="TriTrypDB:TCSYLVIO_010476"/>
<name>A0A2V2V1K8_TRYCR</name>
<evidence type="ECO:0000313" key="2">
    <source>
        <dbReference type="EMBL" id="PWU90239.1"/>
    </source>
</evidence>
<feature type="region of interest" description="Disordered" evidence="1">
    <location>
        <begin position="440"/>
        <end position="472"/>
    </location>
</feature>
<dbReference type="VEuPathDB" id="TriTrypDB:TcCLB.506983.10"/>
<dbReference type="VEuPathDB" id="TriTrypDB:BCY84_20272"/>
<sequence length="583" mass="65296">MCFCCPSRTLSSVWGGGEVVSAGFCWMRLLPVDVTPHSSLSCLLCWYRKDWGKERRGRGATMLSTEEIATITLKSPFVHEYGDTPYFRRCINEFSLQFFVRYRTSRDDPSQHRWSRLLEVVDRHTHGADAASTSTTMKVAPLQWKEKLFFIALRVEGEEKCVELPRLSSKLPTVEEVMEYCARRAESQLQEGGHGDEREDVDSVKGVTARAQLPTVKEIAEMKAFRQNQIVNHHWTPDEVEAMREQNERMGRVGACSAPIRLTVTTLHNMRLETELGIASSRHMTGHTATAMERRSSTQLSLHGHANSPATSQSPIRSQSLRGSGASLAELTASPLTATPVEPSSLLSQEVLQRWEESKRDAESFYAYVSDEHRSAYMKKIAQITLKNYERNKRDRLRGIANEKRLDRKGNLLESGGLWIVDDQVRAQLARMYQIEQDGETVTAAGGGDAKKNATEAPSDDTTTPETAPPPLSEEDAMLQRFVAQRKAQELSFASVPEEFMSISDEHRVDDKTEEVRRPPSSARSPELLLMDTSSRVLVSQLLHKTASSMLKRPTLSCASRASSQISVATPGGEPPKKVMRRA</sequence>
<evidence type="ECO:0000256" key="1">
    <source>
        <dbReference type="SAM" id="MobiDB-lite"/>
    </source>
</evidence>
<dbReference type="VEuPathDB" id="TriTrypDB:C3747_101g21"/>
<dbReference type="VEuPathDB" id="TriTrypDB:TcCLB.508865.2"/>
<dbReference type="AlphaFoldDB" id="A0A2V2V1K8"/>
<feature type="compositionally biased region" description="Polar residues" evidence="1">
    <location>
        <begin position="308"/>
        <end position="322"/>
    </location>
</feature>
<comment type="caution">
    <text evidence="2">The sequence shown here is derived from an EMBL/GenBank/DDBJ whole genome shotgun (WGS) entry which is preliminary data.</text>
</comment>
<feature type="region of interest" description="Disordered" evidence="1">
    <location>
        <begin position="278"/>
        <end position="324"/>
    </location>
</feature>
<proteinExistence type="predicted"/>
<dbReference type="EMBL" id="PRFA01000052">
    <property type="protein sequence ID" value="PWU90239.1"/>
    <property type="molecule type" value="Genomic_DNA"/>
</dbReference>
<dbReference type="VEuPathDB" id="TriTrypDB:TcCLB.508675.60"/>
<accession>A0A2V2V1K8</accession>
<dbReference type="VEuPathDB" id="TriTrypDB:TCDM_05413"/>
<organism evidence="2 3">
    <name type="scientific">Trypanosoma cruzi</name>
    <dbReference type="NCBI Taxonomy" id="5693"/>
    <lineage>
        <taxon>Eukaryota</taxon>
        <taxon>Discoba</taxon>
        <taxon>Euglenozoa</taxon>
        <taxon>Kinetoplastea</taxon>
        <taxon>Metakinetoplastina</taxon>
        <taxon>Trypanosomatida</taxon>
        <taxon>Trypanosomatidae</taxon>
        <taxon>Trypanosoma</taxon>
        <taxon>Schizotrypanum</taxon>
    </lineage>
</organism>
<dbReference type="VEuPathDB" id="TriTrypDB:TcCL_ESM03008"/>
<feature type="region of interest" description="Disordered" evidence="1">
    <location>
        <begin position="558"/>
        <end position="583"/>
    </location>
</feature>
<dbReference type="VEuPathDB" id="TriTrypDB:TcG_05031"/>
<dbReference type="VEuPathDB" id="TriTrypDB:Tc_MARK_8348"/>
<reference evidence="2 3" key="1">
    <citation type="journal article" date="2018" name="Microb. Genom.">
        <title>Expanding an expanded genome: long-read sequencing of Trypanosoma cruzi.</title>
        <authorList>
            <person name="Berna L."/>
            <person name="Rodriguez M."/>
            <person name="Chiribao M.L."/>
            <person name="Parodi-Talice A."/>
            <person name="Pita S."/>
            <person name="Rijo G."/>
            <person name="Alvarez-Valin F."/>
            <person name="Robello C."/>
        </authorList>
    </citation>
    <scope>NUCLEOTIDE SEQUENCE [LARGE SCALE GENOMIC DNA]</scope>
    <source>
        <strain evidence="2 3">Dm28c</strain>
    </source>
</reference>